<dbReference type="PROSITE" id="PS50526">
    <property type="entry name" value="RDRP_SSRNA_NEG_NONSEG"/>
    <property type="match status" value="1"/>
</dbReference>
<accession>W4VRB8</accession>
<sequence>MGSLADEEFGSELEWMEQDWDPINDEFVEKTHQLRDIVEKKQFNRKTCIPGHLASPIFGEECDALLDNPISMFRCYRHRSIKRFMTEKLNRVCSFEVLKDPILEIQTTIISEVPYYSLTDFEIIKEAIKGWVIQQRCFLEPAVKGKLLEESGMTAKISAIKEKISSAMNDLQTDFINSKKVEIIKDTICFQDLPLGKMIEWNGNHFERDISFLRIKGVYHIFPTTLIMCALDKLQSLFWLKQYWIISDALDKYPARSIYKEGQKYIDLFMKLRLHTGQDFFTIANTWESLMIGWVVNQHDDLPQNPLFDNQSKEILDILKRYNLNNITIQDFLPNGHDIEDILMGLELIGMAKVFGYPTLKANRLLEQIRNHGVEDVPIDDELMKKIDGLTRRDFILQFFKMRGKYPIFTHYPKELSQFFSRNKPVPRHYFKRYQLWQDCKFGINLDFDFCPDAGDLLKDSAVCVEYNSWGTMYDRCSWGILHNRPAGTIPPSSQEKQKSTRLIEHYLKLDADYIRKVINKREHGDYDLNQHITSQCGKECELNIKGRAFTKQTTEQRFIQTVMEHNIAESIFPFVPEQSMIDGELTNANKILSHVKKMGMTTDFINLDLTKWCLSWRHLATYRIGIMYDELFGLDSIYKNSHLFFINCPTFCNNRMSPPDFDSNGNPIPDDTYYLNNLKGGFEGLQQKKWTHITVSLIKYTLESLELEGDIMGQGDNQVILLHHKKGTDSLINRTNFLEQLKTNFQLIGHQLKTKETWWSRYLHEYGKNRTYKGCAVSNGTKKASKLIPDINDGLFSIPSSISTLNTMTEAIARSDFSPDAAFILNQQLISNYLLRKKIVNSKKDGLHESKKKIQLLLLFPADFGGLPLSTYYSHSIRGHDDKVSLWTNILHIIKNLDPSLFRHVMSLWQMRPKKNPSEALDRKRLYEDPYSLNIMSLPSAESEIKKYTSSYLKSEFVTNPSIKVLYEKDVSLDYDEVIKAIDKIHPAFPQLGHTILKNSNAGLLLRLQQKFVASKTIENVIKQHEDISLIDLIKEKNEHLTRVIKNKLKNQGDLHFNIMMFDTYSCPYSLSDELRKINWGKDLVGLTKPCYMHQVVLKNLDTSTEDERKESILIKISPELEMNPQLGSWSFGGYTPYIGSKTREKITKPSIDISEKTSLIKALKELMKIKGWLKITGSENLIPLIDNFIKEKLHSVKLPDNIELDDISINVEGGNMFHRFKSEVEHSHSILNSLLTCASHFQQTSNLLAWKTKDFSDFSIFYQLIYVSNMSLISRVGFFRDQLPKEMIAELQCQRCTHLIQQPQFSLQGQTNLTEVILSGQTQNRFRLSKSAPFIHDLVPISIGILVAKNIDANYNLNHGRIYPGDNKITITEGSISLNDFKNINLKTCLLSAFLHSARLTKITLDLEGTLSAENCDVSFTYLAKIIQESNLIPVFYRIFGHGRAVEHTNTTQYQSMSAFIARECVQFVRENIIECLRLCSYILPHFYNEELRCLKNKYRNLAQICFLEALIDKFQLNTILDAVECGKTAGFIGQLFDLQPIVVLVNPIEAKSQWKLSNLQSTITPQYLARRTIPTRSIPLDEISSEYINRANRRSELGVSIKELCFKGRTLGGASSACSKYAEILFTIGIGQDYCDVIDCLVISLAEGDGSVFAFLMYLFKHAKGVYNTLINSIIDRRDTLTNTYPPSYLAFGLHPSRIRDDRLFASGETDILKKQFQDKLTKLLRDPNYVNSFSILTMDAESTQENSNIMFLDAVFSGCAGVFPTVMIFKLFWYSDLRHQIREQFKINGYSIYFYKPLTSNQVGREYFCLIARDGIIKDPKVQFLRAQEIQIATLYATNSFKTYPISMINQFLGKVGRIGEGLKSLVPDEQLHFKNKYGSLIQSKNLCGILCVNMARHVMISLDKLHNGIELPEVFTSVRHSDTNTVLCRLSKDLIFLALYFGKGSQTIQNLFGNSCLLDLNESDIKLFRKTKLMGGNILKINTTAIFSGERSFFQNWGNAKAFIREMCVESACNCPINFLYVPSDQKTSSFSHQILYELKKLQMISGTNKIFNIIRYISNEEWKQKIPIYLGGWLAVD</sequence>
<dbReference type="Pfam" id="PF14318">
    <property type="entry name" value="Mononeg_mRNAcap"/>
    <property type="match status" value="1"/>
</dbReference>
<name>W4VRB8_9DIPT</name>
<dbReference type="GO" id="GO:0005524">
    <property type="term" value="F:ATP binding"/>
    <property type="evidence" value="ECO:0007669"/>
    <property type="project" value="InterPro"/>
</dbReference>
<dbReference type="GO" id="GO:0004482">
    <property type="term" value="F:mRNA 5'-cap (guanine-N7-)-methyltransferase activity"/>
    <property type="evidence" value="ECO:0007669"/>
    <property type="project" value="InterPro"/>
</dbReference>
<evidence type="ECO:0000259" key="1">
    <source>
        <dbReference type="PROSITE" id="PS50526"/>
    </source>
</evidence>
<organism evidence="2">
    <name type="scientific">Corethrella appendiculata</name>
    <dbReference type="NCBI Taxonomy" id="1370023"/>
    <lineage>
        <taxon>Eukaryota</taxon>
        <taxon>Metazoa</taxon>
        <taxon>Ecdysozoa</taxon>
        <taxon>Arthropoda</taxon>
        <taxon>Hexapoda</taxon>
        <taxon>Insecta</taxon>
        <taxon>Pterygota</taxon>
        <taxon>Neoptera</taxon>
        <taxon>Endopterygota</taxon>
        <taxon>Diptera</taxon>
        <taxon>Nematocera</taxon>
        <taxon>Culicoidea</taxon>
        <taxon>Chaoboridae</taxon>
        <taxon>Corethrella</taxon>
    </lineage>
</organism>
<dbReference type="EMBL" id="GANO01004103">
    <property type="protein sequence ID" value="JAB55768.1"/>
    <property type="molecule type" value="mRNA"/>
</dbReference>
<dbReference type="InterPro" id="IPR026890">
    <property type="entry name" value="Mononeg_mRNAcap"/>
</dbReference>
<reference evidence="2" key="1">
    <citation type="journal article" date="2014" name="Insect Biochem. Mol. Biol.">
        <title>An insight into the sialome of the frog biting fly, Corethrella appendiculata.</title>
        <authorList>
            <person name="Ribeiro J.M.C."/>
            <person name="Chagas A.C."/>
            <person name="Pham V.M."/>
            <person name="Lounibos L.P."/>
            <person name="Calvo E."/>
        </authorList>
    </citation>
    <scope>NUCLEOTIDE SEQUENCE</scope>
    <source>
        <tissue evidence="2">Salivary glands</tissue>
    </source>
</reference>
<dbReference type="Pfam" id="PF00946">
    <property type="entry name" value="Mononeg_RNA_pol"/>
    <property type="match status" value="1"/>
</dbReference>
<proteinExistence type="evidence at transcript level"/>
<evidence type="ECO:0000313" key="2">
    <source>
        <dbReference type="EMBL" id="JAB55768.1"/>
    </source>
</evidence>
<dbReference type="InterPro" id="IPR014023">
    <property type="entry name" value="Mononeg_RNA_pol_cat"/>
</dbReference>
<dbReference type="GO" id="GO:0003968">
    <property type="term" value="F:RNA-directed RNA polymerase activity"/>
    <property type="evidence" value="ECO:0007669"/>
    <property type="project" value="InterPro"/>
</dbReference>
<feature type="domain" description="RdRp catalytic" evidence="1">
    <location>
        <begin position="602"/>
        <end position="775"/>
    </location>
</feature>
<protein>
    <submittedName>
        <fullName evidence="2">Putative corethrella sequence 2</fullName>
    </submittedName>
</protein>